<gene>
    <name evidence="1" type="ORF">WMW72_08250</name>
</gene>
<dbReference type="Proteomes" id="UP001469365">
    <property type="component" value="Unassembled WGS sequence"/>
</dbReference>
<keyword evidence="2" id="KW-1185">Reference proteome</keyword>
<proteinExistence type="predicted"/>
<protein>
    <submittedName>
        <fullName evidence="1">Uncharacterized protein</fullName>
    </submittedName>
</protein>
<dbReference type="EMBL" id="JBBPCC010000004">
    <property type="protein sequence ID" value="MEK8127887.1"/>
    <property type="molecule type" value="Genomic_DNA"/>
</dbReference>
<evidence type="ECO:0000313" key="2">
    <source>
        <dbReference type="Proteomes" id="UP001469365"/>
    </source>
</evidence>
<name>A0ABU9DIA2_9BACL</name>
<evidence type="ECO:0000313" key="1">
    <source>
        <dbReference type="EMBL" id="MEK8127887.1"/>
    </source>
</evidence>
<comment type="caution">
    <text evidence="1">The sequence shown here is derived from an EMBL/GenBank/DDBJ whole genome shotgun (WGS) entry which is preliminary data.</text>
</comment>
<sequence length="81" mass="9304">MHQKNIVVCVMIGLPDETPTAETRSFPTTTKHLYEMLRWMESKGVGQVSMEEQVYIRNKRCWLSAASSPSRICIQVAFIWG</sequence>
<organism evidence="1 2">
    <name type="scientific">Paenibacillus filicis</name>
    <dbReference type="NCBI Taxonomy" id="669464"/>
    <lineage>
        <taxon>Bacteria</taxon>
        <taxon>Bacillati</taxon>
        <taxon>Bacillota</taxon>
        <taxon>Bacilli</taxon>
        <taxon>Bacillales</taxon>
        <taxon>Paenibacillaceae</taxon>
        <taxon>Paenibacillus</taxon>
    </lineage>
</organism>
<reference evidence="1 2" key="1">
    <citation type="submission" date="2024-04" db="EMBL/GenBank/DDBJ databases">
        <title>draft genome sequnece of Paenibacillus filicis.</title>
        <authorList>
            <person name="Kim D.-U."/>
        </authorList>
    </citation>
    <scope>NUCLEOTIDE SEQUENCE [LARGE SCALE GENOMIC DNA]</scope>
    <source>
        <strain evidence="1 2">KACC14197</strain>
    </source>
</reference>
<accession>A0ABU9DIA2</accession>